<keyword evidence="2" id="KW-1185">Reference proteome</keyword>
<evidence type="ECO:0000313" key="2">
    <source>
        <dbReference type="Proteomes" id="UP001057402"/>
    </source>
</evidence>
<dbReference type="Proteomes" id="UP001057402">
    <property type="component" value="Chromosome 7"/>
</dbReference>
<gene>
    <name evidence="1" type="ORF">MLD38_024376</name>
</gene>
<sequence length="365" mass="40812">MKDRGKGIAAQLALNDFDPETIPCRDHPRSSNVGVCAHCLKDRLLNLVCSECGEQRLSSCSCSDDLSSNRNSCAHDVASLGRVSFLLDNEKQGDGQSVAGLGPPNSFGPEKPEEVVVLRRSSSSCTEGRQSGIWRVGKLFLRGMTKKKQKKRSEEDRSGGDQQGQSERWAFDEDPVSRSRSLHSFRGGENWNFSAAQSSSSNGNPSLVELDRKSCFSEAEMRRSGFSETEMRKSCFSETDARKSLVLEGGVFETGMGNMDVPRLNRRIFSLRESDYFSRMDERNFIDLRFCSATESRAEDWRGKGPATGEGGELLRSGSCRVTSREGKGMRKSKSFMGLKWGVFRHHHQTQTQIQLQHRQQNPKM</sequence>
<evidence type="ECO:0000313" key="1">
    <source>
        <dbReference type="EMBL" id="KAI4339429.1"/>
    </source>
</evidence>
<protein>
    <submittedName>
        <fullName evidence="1">Uncharacterized protein</fullName>
    </submittedName>
</protein>
<dbReference type="EMBL" id="CM042886">
    <property type="protein sequence ID" value="KAI4339429.1"/>
    <property type="molecule type" value="Genomic_DNA"/>
</dbReference>
<name>A0ACB9NVG9_9MYRT</name>
<accession>A0ACB9NVG9</accession>
<comment type="caution">
    <text evidence="1">The sequence shown here is derived from an EMBL/GenBank/DDBJ whole genome shotgun (WGS) entry which is preliminary data.</text>
</comment>
<reference evidence="2" key="1">
    <citation type="journal article" date="2023" name="Front. Plant Sci.">
        <title>Chromosomal-level genome assembly of Melastoma candidum provides insights into trichome evolution.</title>
        <authorList>
            <person name="Zhong Y."/>
            <person name="Wu W."/>
            <person name="Sun C."/>
            <person name="Zou P."/>
            <person name="Liu Y."/>
            <person name="Dai S."/>
            <person name="Zhou R."/>
        </authorList>
    </citation>
    <scope>NUCLEOTIDE SEQUENCE [LARGE SCALE GENOMIC DNA]</scope>
</reference>
<organism evidence="1 2">
    <name type="scientific">Melastoma candidum</name>
    <dbReference type="NCBI Taxonomy" id="119954"/>
    <lineage>
        <taxon>Eukaryota</taxon>
        <taxon>Viridiplantae</taxon>
        <taxon>Streptophyta</taxon>
        <taxon>Embryophyta</taxon>
        <taxon>Tracheophyta</taxon>
        <taxon>Spermatophyta</taxon>
        <taxon>Magnoliopsida</taxon>
        <taxon>eudicotyledons</taxon>
        <taxon>Gunneridae</taxon>
        <taxon>Pentapetalae</taxon>
        <taxon>rosids</taxon>
        <taxon>malvids</taxon>
        <taxon>Myrtales</taxon>
        <taxon>Melastomataceae</taxon>
        <taxon>Melastomatoideae</taxon>
        <taxon>Melastomateae</taxon>
        <taxon>Melastoma</taxon>
    </lineage>
</organism>
<proteinExistence type="predicted"/>